<reference evidence="2" key="2">
    <citation type="submission" date="2021-03" db="UniProtKB">
        <authorList>
            <consortium name="EnsemblPlants"/>
        </authorList>
    </citation>
    <scope>IDENTIFICATION</scope>
</reference>
<evidence type="ECO:0000313" key="3">
    <source>
        <dbReference type="Proteomes" id="UP000596661"/>
    </source>
</evidence>
<organism evidence="2 3">
    <name type="scientific">Cannabis sativa</name>
    <name type="common">Hemp</name>
    <name type="synonym">Marijuana</name>
    <dbReference type="NCBI Taxonomy" id="3483"/>
    <lineage>
        <taxon>Eukaryota</taxon>
        <taxon>Viridiplantae</taxon>
        <taxon>Streptophyta</taxon>
        <taxon>Embryophyta</taxon>
        <taxon>Tracheophyta</taxon>
        <taxon>Spermatophyta</taxon>
        <taxon>Magnoliopsida</taxon>
        <taxon>eudicotyledons</taxon>
        <taxon>Gunneridae</taxon>
        <taxon>Pentapetalae</taxon>
        <taxon>rosids</taxon>
        <taxon>fabids</taxon>
        <taxon>Rosales</taxon>
        <taxon>Cannabaceae</taxon>
        <taxon>Cannabis</taxon>
    </lineage>
</organism>
<dbReference type="AlphaFoldDB" id="A0A803P2D9"/>
<feature type="compositionally biased region" description="Polar residues" evidence="1">
    <location>
        <begin position="10"/>
        <end position="23"/>
    </location>
</feature>
<dbReference type="EMBL" id="UZAU01000131">
    <property type="status" value="NOT_ANNOTATED_CDS"/>
    <property type="molecule type" value="Genomic_DNA"/>
</dbReference>
<dbReference type="Gramene" id="evm.model.02.745">
    <property type="protein sequence ID" value="cds.evm.model.02.745"/>
    <property type="gene ID" value="evm.TU.02.745"/>
</dbReference>
<reference evidence="2" key="1">
    <citation type="submission" date="2018-11" db="EMBL/GenBank/DDBJ databases">
        <authorList>
            <person name="Grassa J C."/>
        </authorList>
    </citation>
    <scope>NUCLEOTIDE SEQUENCE [LARGE SCALE GENOMIC DNA]</scope>
</reference>
<protein>
    <submittedName>
        <fullName evidence="2">Uncharacterized protein</fullName>
    </submittedName>
</protein>
<name>A0A803P2D9_CANSA</name>
<accession>A0A803P2D9</accession>
<sequence>MHSSTKDHGFTSTTHRGPPTTSDEGLKFSPRPCSPPTPITTHAIHLHPSRPTTHLINHLKPATTPLETHAMHSSRSRTISTQPTSMKLGKNWVSSTSRWGPMGSDV</sequence>
<feature type="region of interest" description="Disordered" evidence="1">
    <location>
        <begin position="1"/>
        <end position="106"/>
    </location>
</feature>
<dbReference type="Proteomes" id="UP000596661">
    <property type="component" value="Chromosome 2"/>
</dbReference>
<feature type="compositionally biased region" description="Polar residues" evidence="1">
    <location>
        <begin position="71"/>
        <end position="85"/>
    </location>
</feature>
<dbReference type="EnsemblPlants" id="evm.model.02.745">
    <property type="protein sequence ID" value="cds.evm.model.02.745"/>
    <property type="gene ID" value="evm.TU.02.745"/>
</dbReference>
<evidence type="ECO:0000256" key="1">
    <source>
        <dbReference type="SAM" id="MobiDB-lite"/>
    </source>
</evidence>
<evidence type="ECO:0000313" key="2">
    <source>
        <dbReference type="EnsemblPlants" id="cds.evm.model.02.745"/>
    </source>
</evidence>
<keyword evidence="3" id="KW-1185">Reference proteome</keyword>
<proteinExistence type="predicted"/>